<sequence length="33" mass="3584">MRHTKENGDISNWMTCSMILFGALAVAAVVFAV</sequence>
<dbReference type="EMBL" id="QPJM01000020">
    <property type="protein sequence ID" value="RCW78987.1"/>
    <property type="molecule type" value="Genomic_DNA"/>
</dbReference>
<gene>
    <name evidence="2" type="ORF">C7476_12045</name>
</gene>
<accession>A0A368YJA2</accession>
<keyword evidence="1" id="KW-0812">Transmembrane</keyword>
<reference evidence="2 3" key="1">
    <citation type="submission" date="2018-07" db="EMBL/GenBank/DDBJ databases">
        <title>Genomic Encyclopedia of Type Strains, Phase III (KMG-III): the genomes of soil and plant-associated and newly described type strains.</title>
        <authorList>
            <person name="Whitman W."/>
        </authorList>
    </citation>
    <scope>NUCLEOTIDE SEQUENCE [LARGE SCALE GENOMIC DNA]</scope>
    <source>
        <strain evidence="2 3">31-25a</strain>
    </source>
</reference>
<evidence type="ECO:0000313" key="3">
    <source>
        <dbReference type="Proteomes" id="UP000253324"/>
    </source>
</evidence>
<keyword evidence="3" id="KW-1185">Reference proteome</keyword>
<protein>
    <submittedName>
        <fullName evidence="2">Uncharacterized protein</fullName>
    </submittedName>
</protein>
<evidence type="ECO:0000256" key="1">
    <source>
        <dbReference type="SAM" id="Phobius"/>
    </source>
</evidence>
<comment type="caution">
    <text evidence="2">The sequence shown here is derived from an EMBL/GenBank/DDBJ whole genome shotgun (WGS) entry which is preliminary data.</text>
</comment>
<organism evidence="2 3">
    <name type="scientific">Phyllobacterium bourgognense</name>
    <dbReference type="NCBI Taxonomy" id="314236"/>
    <lineage>
        <taxon>Bacteria</taxon>
        <taxon>Pseudomonadati</taxon>
        <taxon>Pseudomonadota</taxon>
        <taxon>Alphaproteobacteria</taxon>
        <taxon>Hyphomicrobiales</taxon>
        <taxon>Phyllobacteriaceae</taxon>
        <taxon>Phyllobacterium</taxon>
    </lineage>
</organism>
<name>A0A368YJA2_9HYPH</name>
<dbReference type="Proteomes" id="UP000253324">
    <property type="component" value="Unassembled WGS sequence"/>
</dbReference>
<proteinExistence type="predicted"/>
<keyword evidence="1" id="KW-0472">Membrane</keyword>
<keyword evidence="1" id="KW-1133">Transmembrane helix</keyword>
<feature type="transmembrane region" description="Helical" evidence="1">
    <location>
        <begin position="12"/>
        <end position="32"/>
    </location>
</feature>
<evidence type="ECO:0000313" key="2">
    <source>
        <dbReference type="EMBL" id="RCW78987.1"/>
    </source>
</evidence>
<dbReference type="AlphaFoldDB" id="A0A368YJA2"/>